<dbReference type="InterPro" id="IPR014330">
    <property type="entry name" value="RNA-bd_S4-rel_YaaA"/>
</dbReference>
<organism evidence="2 3">
    <name type="scientific">Trichococcus palustris</name>
    <dbReference type="NCBI Taxonomy" id="140314"/>
    <lineage>
        <taxon>Bacteria</taxon>
        <taxon>Bacillati</taxon>
        <taxon>Bacillota</taxon>
        <taxon>Bacilli</taxon>
        <taxon>Lactobacillales</taxon>
        <taxon>Carnobacteriaceae</taxon>
        <taxon>Trichococcus</taxon>
    </lineage>
</organism>
<dbReference type="Pfam" id="PF13275">
    <property type="entry name" value="S4_2"/>
    <property type="match status" value="1"/>
</dbReference>
<evidence type="ECO:0000313" key="2">
    <source>
        <dbReference type="EMBL" id="CZR00352.1"/>
    </source>
</evidence>
<keyword evidence="3" id="KW-1185">Reference proteome</keyword>
<dbReference type="Proteomes" id="UP000242754">
    <property type="component" value="Unassembled WGS sequence"/>
</dbReference>
<proteinExistence type="predicted"/>
<keyword evidence="1" id="KW-0694">RNA-binding</keyword>
<dbReference type="SUPFAM" id="SSF55174">
    <property type="entry name" value="Alpha-L RNA-binding motif"/>
    <property type="match status" value="1"/>
</dbReference>
<dbReference type="InterPro" id="IPR036986">
    <property type="entry name" value="S4_RNA-bd_sf"/>
</dbReference>
<evidence type="ECO:0000256" key="1">
    <source>
        <dbReference type="PROSITE-ProRule" id="PRU00182"/>
    </source>
</evidence>
<protein>
    <submittedName>
        <fullName evidence="2">Uncharacterized protein</fullName>
    </submittedName>
</protein>
<dbReference type="PROSITE" id="PS50889">
    <property type="entry name" value="S4"/>
    <property type="match status" value="1"/>
</dbReference>
<dbReference type="EMBL" id="FJNE01000009">
    <property type="protein sequence ID" value="CZR00352.1"/>
    <property type="molecule type" value="Genomic_DNA"/>
</dbReference>
<dbReference type="AlphaFoldDB" id="A0A143YWU5"/>
<dbReference type="GO" id="GO:0003723">
    <property type="term" value="F:RNA binding"/>
    <property type="evidence" value="ECO:0007669"/>
    <property type="project" value="UniProtKB-KW"/>
</dbReference>
<dbReference type="STRING" id="140314.SAMN04488076_10811"/>
<sequence>MNFLKNIVHIDAEFITLGQFLKHANLISSGGMAKWFLSEYVVYVDNEKEDRRGRKLYPGAMVEIPGEGTFFIQSTKSDTKEDDHDISESEA</sequence>
<accession>A0A143YWU5</accession>
<dbReference type="Gene3D" id="3.10.290.10">
    <property type="entry name" value="RNA-binding S4 domain"/>
    <property type="match status" value="1"/>
</dbReference>
<reference evidence="2 3" key="1">
    <citation type="submission" date="2016-02" db="EMBL/GenBank/DDBJ databases">
        <authorList>
            <person name="Wen L."/>
            <person name="He K."/>
            <person name="Yang H."/>
        </authorList>
    </citation>
    <scope>NUCLEOTIDE SEQUENCE [LARGE SCALE GENOMIC DNA]</scope>
    <source>
        <strain evidence="2">Trichococcus palustris</strain>
    </source>
</reference>
<evidence type="ECO:0000313" key="3">
    <source>
        <dbReference type="Proteomes" id="UP000242754"/>
    </source>
</evidence>
<dbReference type="NCBIfam" id="TIGR02988">
    <property type="entry name" value="YaaA_near_RecF"/>
    <property type="match status" value="1"/>
</dbReference>
<name>A0A143YWU5_9LACT</name>
<gene>
    <name evidence="2" type="ORF">Tpal_2507</name>
</gene>